<name>A0A3S3P2Q6_9ACAR</name>
<keyword evidence="3" id="KW-1185">Reference proteome</keyword>
<dbReference type="OrthoDB" id="6513042at2759"/>
<dbReference type="Pfam" id="PF00270">
    <property type="entry name" value="DEAD"/>
    <property type="match status" value="1"/>
</dbReference>
<dbReference type="Proteomes" id="UP000285301">
    <property type="component" value="Unassembled WGS sequence"/>
</dbReference>
<dbReference type="InterPro" id="IPR027417">
    <property type="entry name" value="P-loop_NTPase"/>
</dbReference>
<protein>
    <submittedName>
        <fullName evidence="2">Endoribonuclease Dicer-like protein</fullName>
    </submittedName>
</protein>
<dbReference type="GO" id="GO:0003676">
    <property type="term" value="F:nucleic acid binding"/>
    <property type="evidence" value="ECO:0007669"/>
    <property type="project" value="InterPro"/>
</dbReference>
<feature type="non-terminal residue" evidence="2">
    <location>
        <position position="191"/>
    </location>
</feature>
<dbReference type="PANTHER" id="PTHR14074">
    <property type="entry name" value="HELICASE WITH DEATH DOMAIN-RELATED"/>
    <property type="match status" value="1"/>
</dbReference>
<dbReference type="InterPro" id="IPR014001">
    <property type="entry name" value="Helicase_ATP-bd"/>
</dbReference>
<dbReference type="InterPro" id="IPR011545">
    <property type="entry name" value="DEAD/DEAH_box_helicase_dom"/>
</dbReference>
<gene>
    <name evidence="2" type="ORF">B4U79_02008</name>
</gene>
<organism evidence="2 3">
    <name type="scientific">Dinothrombium tinctorium</name>
    <dbReference type="NCBI Taxonomy" id="1965070"/>
    <lineage>
        <taxon>Eukaryota</taxon>
        <taxon>Metazoa</taxon>
        <taxon>Ecdysozoa</taxon>
        <taxon>Arthropoda</taxon>
        <taxon>Chelicerata</taxon>
        <taxon>Arachnida</taxon>
        <taxon>Acari</taxon>
        <taxon>Acariformes</taxon>
        <taxon>Trombidiformes</taxon>
        <taxon>Prostigmata</taxon>
        <taxon>Anystina</taxon>
        <taxon>Parasitengona</taxon>
        <taxon>Trombidioidea</taxon>
        <taxon>Trombidiidae</taxon>
        <taxon>Dinothrombium</taxon>
    </lineage>
</organism>
<dbReference type="PROSITE" id="PS51192">
    <property type="entry name" value="HELICASE_ATP_BIND_1"/>
    <property type="match status" value="1"/>
</dbReference>
<dbReference type="InterPro" id="IPR051363">
    <property type="entry name" value="RLR_Helicase"/>
</dbReference>
<dbReference type="GO" id="GO:0005737">
    <property type="term" value="C:cytoplasm"/>
    <property type="evidence" value="ECO:0007669"/>
    <property type="project" value="TreeGrafter"/>
</dbReference>
<evidence type="ECO:0000313" key="3">
    <source>
        <dbReference type="Proteomes" id="UP000285301"/>
    </source>
</evidence>
<sequence length="191" mass="22349">MKLFEAAKLGNSMICLPTGSGKTYIAIMLIKHYQNELIDDFEHREAKRTFFLVPTKPLVDQQAKQIQTWTSLRVGQFTGQTEIEEKGKVIGIDFWSKEMWKEKFKKYHVLVMTPQILLRLLTHRQIHLSKINLIVFDEAHWAGPKRNLAKSNHDYTQIVDYIRNQVNEHQPRILGLSASLIKNKVNPERIR</sequence>
<dbReference type="STRING" id="1965070.A0A3S3P2Q6"/>
<evidence type="ECO:0000313" key="2">
    <source>
        <dbReference type="EMBL" id="RWR99549.1"/>
    </source>
</evidence>
<evidence type="ECO:0000259" key="1">
    <source>
        <dbReference type="PROSITE" id="PS51192"/>
    </source>
</evidence>
<dbReference type="SUPFAM" id="SSF52540">
    <property type="entry name" value="P-loop containing nucleoside triphosphate hydrolases"/>
    <property type="match status" value="1"/>
</dbReference>
<reference evidence="2 3" key="1">
    <citation type="journal article" date="2018" name="Gigascience">
        <title>Genomes of trombidid mites reveal novel predicted allergens and laterally-transferred genes associated with secondary metabolism.</title>
        <authorList>
            <person name="Dong X."/>
            <person name="Chaisiri K."/>
            <person name="Xia D."/>
            <person name="Armstrong S.D."/>
            <person name="Fang Y."/>
            <person name="Donnelly M.J."/>
            <person name="Kadowaki T."/>
            <person name="McGarry J.W."/>
            <person name="Darby A.C."/>
            <person name="Makepeace B.L."/>
        </authorList>
    </citation>
    <scope>NUCLEOTIDE SEQUENCE [LARGE SCALE GENOMIC DNA]</scope>
    <source>
        <strain evidence="2">UoL-WK</strain>
    </source>
</reference>
<proteinExistence type="predicted"/>
<dbReference type="Gene3D" id="3.40.50.300">
    <property type="entry name" value="P-loop containing nucleotide triphosphate hydrolases"/>
    <property type="match status" value="1"/>
</dbReference>
<dbReference type="AlphaFoldDB" id="A0A3S3P2Q6"/>
<dbReference type="SMART" id="SM00487">
    <property type="entry name" value="DEXDc"/>
    <property type="match status" value="1"/>
</dbReference>
<comment type="caution">
    <text evidence="2">The sequence shown here is derived from an EMBL/GenBank/DDBJ whole genome shotgun (WGS) entry which is preliminary data.</text>
</comment>
<dbReference type="PANTHER" id="PTHR14074:SF16">
    <property type="entry name" value="ANTIVIRAL INNATE IMMUNE RESPONSE RECEPTOR RIG-I"/>
    <property type="match status" value="1"/>
</dbReference>
<feature type="domain" description="Helicase ATP-binding" evidence="1">
    <location>
        <begin position="3"/>
        <end position="191"/>
    </location>
</feature>
<dbReference type="GO" id="GO:0005524">
    <property type="term" value="F:ATP binding"/>
    <property type="evidence" value="ECO:0007669"/>
    <property type="project" value="InterPro"/>
</dbReference>
<accession>A0A3S3P2Q6</accession>
<dbReference type="EMBL" id="NCKU01014644">
    <property type="protein sequence ID" value="RWR99549.1"/>
    <property type="molecule type" value="Genomic_DNA"/>
</dbReference>